<dbReference type="SUPFAM" id="SSF50729">
    <property type="entry name" value="PH domain-like"/>
    <property type="match status" value="1"/>
</dbReference>
<keyword evidence="3" id="KW-0677">Repeat</keyword>
<keyword evidence="4" id="KW-0805">Transcription regulation</keyword>
<dbReference type="SUPFAM" id="SSF140383">
    <property type="entry name" value="BSD domain-like"/>
    <property type="match status" value="2"/>
</dbReference>
<keyword evidence="10" id="KW-1185">Reference proteome</keyword>
<evidence type="ECO:0000256" key="6">
    <source>
        <dbReference type="ARBA" id="ARBA00023242"/>
    </source>
</evidence>
<comment type="similarity">
    <text evidence="2">Belongs to the TFB1 family.</text>
</comment>
<proteinExistence type="inferred from homology"/>
<dbReference type="Pfam" id="PF08567">
    <property type="entry name" value="PH_TFIIH"/>
    <property type="match status" value="1"/>
</dbReference>
<dbReference type="PANTHER" id="PTHR12856">
    <property type="entry name" value="TRANSCRIPTION INITIATION FACTOR IIH-RELATED"/>
    <property type="match status" value="1"/>
</dbReference>
<keyword evidence="5" id="KW-0804">Transcription</keyword>
<sequence length="540" mass="61556">MAEQVQLLVNNVRYKKRDGSLYMMSERIAWCPEGKDQFELTAHYSDIKCQKVSPEGKAKVQLQIILLNGNSYAFHFAHDTQASAKSERDSVKNLLASMLPRFRKRIDKELEEKNKLLQTDPELFQTYKDLVVSGVITPQEFWNSHAAKLPTSDSPAAQNVGVSAAFLSDVRPQADGCNGLRYNLTADTIQSIFTTYPAVKKKYLEKVPDKLSEKEFWTMFFQSHYFHRDRVNHGTKDLFSDCVKKDDQDIVSLLNSGVKDIFSDLNYLYEEDSAKDEGYGASVDPGTSAKGKPSNTQIMHKNIIKRFNHQNAMILTSRNKAIDKQSQRNGEAAGDGEPPTKRTKLKEATTYDDLEENNDKIELELKLQNSDRYSHGPTLVNQIHQELSSRNVREGMNIVLTQCRNYRPKLALALSSDDAAAALTELSPDGAVGNSEQASTNIVQRLLSPEQQSELKTLYLSASELLRHFWLCFPANTPLLQEKVSRMRKSIEDFHHTRVLPFKEQLRRCVVHANVTEHLEDMFTVAYKKFHSWQSKKLRK</sequence>
<evidence type="ECO:0000256" key="3">
    <source>
        <dbReference type="ARBA" id="ARBA00022737"/>
    </source>
</evidence>
<evidence type="ECO:0000256" key="7">
    <source>
        <dbReference type="SAM" id="MobiDB-lite"/>
    </source>
</evidence>
<dbReference type="CDD" id="cd13229">
    <property type="entry name" value="PH_TFIIH"/>
    <property type="match status" value="1"/>
</dbReference>
<evidence type="ECO:0000313" key="10">
    <source>
        <dbReference type="Proteomes" id="UP001642483"/>
    </source>
</evidence>
<comment type="subcellular location">
    <subcellularLocation>
        <location evidence="1">Nucleus</location>
    </subcellularLocation>
</comment>
<keyword evidence="6" id="KW-0539">Nucleus</keyword>
<feature type="region of interest" description="Disordered" evidence="7">
    <location>
        <begin position="322"/>
        <end position="343"/>
    </location>
</feature>
<dbReference type="Gene3D" id="2.30.29.30">
    <property type="entry name" value="Pleckstrin-homology domain (PH domain)/Phosphotyrosine-binding domain (PTB)"/>
    <property type="match status" value="1"/>
</dbReference>
<feature type="region of interest" description="Disordered" evidence="7">
    <location>
        <begin position="276"/>
        <end position="295"/>
    </location>
</feature>
<accession>A0ABP0FDK5</accession>
<dbReference type="SMART" id="SM00751">
    <property type="entry name" value="BSD"/>
    <property type="match status" value="2"/>
</dbReference>
<dbReference type="PROSITE" id="PS50858">
    <property type="entry name" value="BSD"/>
    <property type="match status" value="2"/>
</dbReference>
<feature type="domain" description="BSD" evidence="8">
    <location>
        <begin position="176"/>
        <end position="228"/>
    </location>
</feature>
<feature type="domain" description="BSD" evidence="8">
    <location>
        <begin position="98"/>
        <end position="142"/>
    </location>
</feature>
<evidence type="ECO:0000313" key="9">
    <source>
        <dbReference type="EMBL" id="CAK8676549.1"/>
    </source>
</evidence>
<reference evidence="9 10" key="1">
    <citation type="submission" date="2024-02" db="EMBL/GenBank/DDBJ databases">
        <authorList>
            <person name="Daric V."/>
            <person name="Darras S."/>
        </authorList>
    </citation>
    <scope>NUCLEOTIDE SEQUENCE [LARGE SCALE GENOMIC DNA]</scope>
</reference>
<protein>
    <recommendedName>
        <fullName evidence="8">BSD domain-containing protein</fullName>
    </recommendedName>
</protein>
<dbReference type="Pfam" id="PF03909">
    <property type="entry name" value="BSD"/>
    <property type="match status" value="1"/>
</dbReference>
<evidence type="ECO:0000256" key="1">
    <source>
        <dbReference type="ARBA" id="ARBA00004123"/>
    </source>
</evidence>
<dbReference type="InterPro" id="IPR013876">
    <property type="entry name" value="TFIIH_BTF_p62_N"/>
</dbReference>
<organism evidence="9 10">
    <name type="scientific">Clavelina lepadiformis</name>
    <name type="common">Light-bulb sea squirt</name>
    <name type="synonym">Ascidia lepadiformis</name>
    <dbReference type="NCBI Taxonomy" id="159417"/>
    <lineage>
        <taxon>Eukaryota</taxon>
        <taxon>Metazoa</taxon>
        <taxon>Chordata</taxon>
        <taxon>Tunicata</taxon>
        <taxon>Ascidiacea</taxon>
        <taxon>Aplousobranchia</taxon>
        <taxon>Clavelinidae</taxon>
        <taxon>Clavelina</taxon>
    </lineage>
</organism>
<dbReference type="InterPro" id="IPR005607">
    <property type="entry name" value="BSD_dom"/>
</dbReference>
<dbReference type="InterPro" id="IPR035925">
    <property type="entry name" value="BSD_dom_sf"/>
</dbReference>
<gene>
    <name evidence="9" type="ORF">CVLEPA_LOCUS6008</name>
</gene>
<comment type="caution">
    <text evidence="9">The sequence shown here is derived from an EMBL/GenBank/DDBJ whole genome shotgun (WGS) entry which is preliminary data.</text>
</comment>
<evidence type="ECO:0000256" key="4">
    <source>
        <dbReference type="ARBA" id="ARBA00023015"/>
    </source>
</evidence>
<dbReference type="EMBL" id="CAWYQH010000035">
    <property type="protein sequence ID" value="CAK8676549.1"/>
    <property type="molecule type" value="Genomic_DNA"/>
</dbReference>
<dbReference type="Proteomes" id="UP001642483">
    <property type="component" value="Unassembled WGS sequence"/>
</dbReference>
<name>A0ABP0FDK5_CLALP</name>
<dbReference type="InterPro" id="IPR027079">
    <property type="entry name" value="Tfb1/GTF2H1"/>
</dbReference>
<dbReference type="InterPro" id="IPR011993">
    <property type="entry name" value="PH-like_dom_sf"/>
</dbReference>
<evidence type="ECO:0000259" key="8">
    <source>
        <dbReference type="PROSITE" id="PS50858"/>
    </source>
</evidence>
<evidence type="ECO:0000256" key="2">
    <source>
        <dbReference type="ARBA" id="ARBA00009448"/>
    </source>
</evidence>
<evidence type="ECO:0000256" key="5">
    <source>
        <dbReference type="ARBA" id="ARBA00023163"/>
    </source>
</evidence>
<dbReference type="Gene3D" id="6.10.140.1200">
    <property type="match status" value="1"/>
</dbReference>